<gene>
    <name evidence="6" type="primary">mnmE</name>
    <name evidence="6" type="synonym">trmE</name>
    <name evidence="8" type="ORF">APY04_2548</name>
</gene>
<feature type="binding site" evidence="6">
    <location>
        <position position="168"/>
    </location>
    <ligand>
        <name>Mg(2+)</name>
        <dbReference type="ChEBI" id="CHEBI:18420"/>
    </ligand>
</feature>
<keyword evidence="5 6" id="KW-0342">GTP-binding</keyword>
<dbReference type="NCBIfam" id="TIGR00231">
    <property type="entry name" value="small_GTP"/>
    <property type="match status" value="1"/>
</dbReference>
<dbReference type="Pfam" id="PF12631">
    <property type="entry name" value="MnmE_helical"/>
    <property type="match status" value="1"/>
</dbReference>
<dbReference type="GO" id="GO:0030488">
    <property type="term" value="P:tRNA methylation"/>
    <property type="evidence" value="ECO:0007669"/>
    <property type="project" value="TreeGrafter"/>
</dbReference>
<dbReference type="Gene3D" id="3.40.50.300">
    <property type="entry name" value="P-loop containing nucleotide triphosphate hydrolases"/>
    <property type="match status" value="1"/>
</dbReference>
<dbReference type="AlphaFoldDB" id="A0A109BCX3"/>
<name>A0A109BCX3_HYPSL</name>
<dbReference type="NCBIfam" id="TIGR00450">
    <property type="entry name" value="mnmE_trmE_thdF"/>
    <property type="match status" value="1"/>
</dbReference>
<dbReference type="InterPro" id="IPR005225">
    <property type="entry name" value="Small_GTP-bd"/>
</dbReference>
<evidence type="ECO:0000256" key="5">
    <source>
        <dbReference type="ARBA" id="ARBA00023134"/>
    </source>
</evidence>
<dbReference type="InterPro" id="IPR004520">
    <property type="entry name" value="GTPase_MnmE"/>
</dbReference>
<accession>A0A109BCX3</accession>
<dbReference type="NCBIfam" id="NF003661">
    <property type="entry name" value="PRK05291.1-3"/>
    <property type="match status" value="1"/>
</dbReference>
<comment type="function">
    <text evidence="6">Exhibits a very high intrinsic GTPase hydrolysis rate. Involved in the addition of a carboxymethylaminomethyl (cmnm) group at the wobble position (U34) of certain tRNAs, forming tRNA-cmnm(5)s(2)U34.</text>
</comment>
<keyword evidence="3 6" id="KW-0547">Nucleotide-binding</keyword>
<dbReference type="InterPro" id="IPR031168">
    <property type="entry name" value="G_TrmE"/>
</dbReference>
<dbReference type="GO" id="GO:0002098">
    <property type="term" value="P:tRNA wobble uridine modification"/>
    <property type="evidence" value="ECO:0007669"/>
    <property type="project" value="TreeGrafter"/>
</dbReference>
<dbReference type="PANTHER" id="PTHR42714:SF2">
    <property type="entry name" value="TRNA MODIFICATION GTPASE GTPBP3, MITOCHONDRIAL"/>
    <property type="match status" value="1"/>
</dbReference>
<dbReference type="InterPro" id="IPR025867">
    <property type="entry name" value="MnmE_helical"/>
</dbReference>
<keyword evidence="4 6" id="KW-0630">Potassium</keyword>
<keyword evidence="2 6" id="KW-0819">tRNA processing</keyword>
<comment type="subunit">
    <text evidence="6">Homodimer. Heterotetramer of two MnmE and two MnmG subunits.</text>
</comment>
<evidence type="ECO:0000256" key="6">
    <source>
        <dbReference type="HAMAP-Rule" id="MF_00379"/>
    </source>
</evidence>
<evidence type="ECO:0000256" key="2">
    <source>
        <dbReference type="ARBA" id="ARBA00022694"/>
    </source>
</evidence>
<proteinExistence type="inferred from homology"/>
<feature type="binding site" evidence="6">
    <location>
        <begin position="164"/>
        <end position="169"/>
    </location>
    <ligand>
        <name>GTP</name>
        <dbReference type="ChEBI" id="CHEBI:37565"/>
    </ligand>
</feature>
<dbReference type="GO" id="GO:0046872">
    <property type="term" value="F:metal ion binding"/>
    <property type="evidence" value="ECO:0007669"/>
    <property type="project" value="UniProtKB-KW"/>
</dbReference>
<dbReference type="CDD" id="cd04164">
    <property type="entry name" value="trmE"/>
    <property type="match status" value="1"/>
</dbReference>
<keyword evidence="6" id="KW-0963">Cytoplasm</keyword>
<evidence type="ECO:0000313" key="9">
    <source>
        <dbReference type="Proteomes" id="UP000059074"/>
    </source>
</evidence>
<dbReference type="PANTHER" id="PTHR42714">
    <property type="entry name" value="TRNA MODIFICATION GTPASE GTPBP3"/>
    <property type="match status" value="1"/>
</dbReference>
<comment type="cofactor">
    <cofactor evidence="6">
        <name>K(+)</name>
        <dbReference type="ChEBI" id="CHEBI:29103"/>
    </cofactor>
    <text evidence="6">Binds 1 potassium ion per subunit.</text>
</comment>
<comment type="subcellular location">
    <subcellularLocation>
        <location evidence="6">Cytoplasm</location>
    </subcellularLocation>
</comment>
<dbReference type="PATRIC" id="fig|121290.4.peg.452"/>
<keyword evidence="9" id="KW-1185">Reference proteome</keyword>
<organism evidence="8 9">
    <name type="scientific">Hyphomicrobium sulfonivorans</name>
    <dbReference type="NCBI Taxonomy" id="121290"/>
    <lineage>
        <taxon>Bacteria</taxon>
        <taxon>Pseudomonadati</taxon>
        <taxon>Pseudomonadota</taxon>
        <taxon>Alphaproteobacteria</taxon>
        <taxon>Hyphomicrobiales</taxon>
        <taxon>Hyphomicrobiaceae</taxon>
        <taxon>Hyphomicrobium</taxon>
    </lineage>
</organism>
<dbReference type="HAMAP" id="MF_00379">
    <property type="entry name" value="GTPase_MnmE"/>
    <property type="match status" value="1"/>
</dbReference>
<keyword evidence="6" id="KW-0460">Magnesium</keyword>
<dbReference type="GO" id="GO:0005525">
    <property type="term" value="F:GTP binding"/>
    <property type="evidence" value="ECO:0007669"/>
    <property type="project" value="UniProtKB-UniRule"/>
</dbReference>
<dbReference type="InterPro" id="IPR027266">
    <property type="entry name" value="TrmE/GcvT-like"/>
</dbReference>
<feature type="binding site" evidence="6">
    <location>
        <position position="189"/>
    </location>
    <ligand>
        <name>Mg(2+)</name>
        <dbReference type="ChEBI" id="CHEBI:18420"/>
    </ligand>
</feature>
<evidence type="ECO:0000256" key="4">
    <source>
        <dbReference type="ARBA" id="ARBA00022958"/>
    </source>
</evidence>
<dbReference type="InterPro" id="IPR027368">
    <property type="entry name" value="MnmE_dom2"/>
</dbReference>
<dbReference type="PROSITE" id="PS51709">
    <property type="entry name" value="G_TRME"/>
    <property type="match status" value="1"/>
</dbReference>
<dbReference type="STRING" id="121290.APY04_2548"/>
<dbReference type="Proteomes" id="UP000059074">
    <property type="component" value="Unassembled WGS sequence"/>
</dbReference>
<feature type="binding site" evidence="6">
    <location>
        <begin position="208"/>
        <end position="211"/>
    </location>
    <ligand>
        <name>GTP</name>
        <dbReference type="ChEBI" id="CHEBI:37565"/>
    </ligand>
</feature>
<dbReference type="GO" id="GO:0003924">
    <property type="term" value="F:GTPase activity"/>
    <property type="evidence" value="ECO:0007669"/>
    <property type="project" value="UniProtKB-UniRule"/>
</dbReference>
<dbReference type="Pfam" id="PF01926">
    <property type="entry name" value="MMR_HSR1"/>
    <property type="match status" value="1"/>
</dbReference>
<dbReference type="Gene3D" id="1.20.120.430">
    <property type="entry name" value="tRNA modification GTPase MnmE domain 2"/>
    <property type="match status" value="1"/>
</dbReference>
<dbReference type="InterPro" id="IPR027417">
    <property type="entry name" value="P-loop_NTPase"/>
</dbReference>
<keyword evidence="6" id="KW-0479">Metal-binding</keyword>
<protein>
    <recommendedName>
        <fullName evidence="6">tRNA modification GTPase MnmE</fullName>
        <ecNumber evidence="6">3.6.-.-</ecNumber>
    </recommendedName>
</protein>
<evidence type="ECO:0000256" key="3">
    <source>
        <dbReference type="ARBA" id="ARBA00022741"/>
    </source>
</evidence>
<dbReference type="GO" id="GO:0005737">
    <property type="term" value="C:cytoplasm"/>
    <property type="evidence" value="ECO:0007669"/>
    <property type="project" value="UniProtKB-SubCell"/>
</dbReference>
<dbReference type="InterPro" id="IPR006073">
    <property type="entry name" value="GTP-bd"/>
</dbReference>
<comment type="similarity">
    <text evidence="1 6">Belongs to the TRAFAC class TrmE-Era-EngA-EngB-Septin-like GTPase superfamily. TrmE GTPase family.</text>
</comment>
<reference evidence="8 9" key="1">
    <citation type="submission" date="2015-10" db="EMBL/GenBank/DDBJ databases">
        <title>Transcriptomic analysis of a linuron degrading triple-species bacterial consortium.</title>
        <authorList>
            <person name="Albers P."/>
        </authorList>
    </citation>
    <scope>NUCLEOTIDE SEQUENCE [LARGE SCALE GENOMIC DNA]</scope>
    <source>
        <strain evidence="8 9">WDL6</strain>
    </source>
</reference>
<dbReference type="EMBL" id="LMTR01000073">
    <property type="protein sequence ID" value="KWT66352.1"/>
    <property type="molecule type" value="Genomic_DNA"/>
</dbReference>
<dbReference type="InterPro" id="IPR018948">
    <property type="entry name" value="GTP-bd_TrmE_N"/>
</dbReference>
<dbReference type="SUPFAM" id="SSF52540">
    <property type="entry name" value="P-loop containing nucleoside triphosphate hydrolases"/>
    <property type="match status" value="1"/>
</dbReference>
<feature type="domain" description="TrmE-type G" evidence="7">
    <location>
        <begin position="154"/>
        <end position="310"/>
    </location>
</feature>
<dbReference type="EC" id="3.6.-.-" evidence="6"/>
<evidence type="ECO:0000313" key="8">
    <source>
        <dbReference type="EMBL" id="KWT66352.1"/>
    </source>
</evidence>
<comment type="caution">
    <text evidence="8">The sequence shown here is derived from an EMBL/GenBank/DDBJ whole genome shotgun (WGS) entry which is preliminary data.</text>
</comment>
<comment type="caution">
    <text evidence="6">Lacks conserved residue(s) required for the propagation of feature annotation.</text>
</comment>
<keyword evidence="6" id="KW-0378">Hydrolase</keyword>
<dbReference type="PRINTS" id="PR00326">
    <property type="entry name" value="GTP1OBG"/>
</dbReference>
<sequence length="386" mass="41059">MLWLQGPRTETGEDMAELHLHGSPAIVSAVLEALGRFPGCRMAEAGEFTVRAFRNGKIDLAQVEGLADLIAADTEAQRKQALAQAQGALSKLYEGWRGSLIEASALAEAAIDFSDEADVADDAFARARAIVAEVLPAILAHLNDGHRGEILRDGFRVVLAGAPNAGKSSLLNALARRDAAIVSDEAGTTRDAIEVRLDLSGLPVIVTDTAGIREATGAIEREGIRRSLEHVREADLVLWLCDAREPLPAMPAEVAHRDPAQSLTVATKIDLLPAASTDAPPLPFAADLAISVRTGGGLNVLIQRIAAIAGQRIGDQSSPALTRERHRESLNHCAEALASFLAGDADQHELRAEDLRMAVQALGRITGRVDVEDILGQIFSRFCIGK</sequence>
<evidence type="ECO:0000259" key="7">
    <source>
        <dbReference type="PROSITE" id="PS51709"/>
    </source>
</evidence>
<dbReference type="Pfam" id="PF10396">
    <property type="entry name" value="TrmE_N"/>
    <property type="match status" value="1"/>
</dbReference>
<evidence type="ECO:0000256" key="1">
    <source>
        <dbReference type="ARBA" id="ARBA00011043"/>
    </source>
</evidence>
<dbReference type="Gene3D" id="3.30.1360.120">
    <property type="entry name" value="Probable tRNA modification gtpase trme, domain 1"/>
    <property type="match status" value="1"/>
</dbReference>
<dbReference type="SUPFAM" id="SSF116878">
    <property type="entry name" value="TrmE connector domain"/>
    <property type="match status" value="1"/>
</dbReference>
<feature type="binding site" evidence="6">
    <location>
        <begin position="183"/>
        <end position="189"/>
    </location>
    <ligand>
        <name>GTP</name>
        <dbReference type="ChEBI" id="CHEBI:37565"/>
    </ligand>
</feature>